<evidence type="ECO:0000256" key="1">
    <source>
        <dbReference type="ARBA" id="ARBA00009431"/>
    </source>
</evidence>
<gene>
    <name evidence="2" type="ORF">PVK06_017748</name>
</gene>
<dbReference type="Proteomes" id="UP001358586">
    <property type="component" value="Chromosome 5"/>
</dbReference>
<evidence type="ECO:0000313" key="3">
    <source>
        <dbReference type="Proteomes" id="UP001358586"/>
    </source>
</evidence>
<dbReference type="Pfam" id="PF00450">
    <property type="entry name" value="Peptidase_S10"/>
    <property type="match status" value="1"/>
</dbReference>
<accession>A0ABR0Q4B1</accession>
<dbReference type="Gene3D" id="3.40.50.1820">
    <property type="entry name" value="alpha/beta hydrolase"/>
    <property type="match status" value="1"/>
</dbReference>
<evidence type="ECO:0000313" key="2">
    <source>
        <dbReference type="EMBL" id="KAK5833882.1"/>
    </source>
</evidence>
<name>A0ABR0Q4B1_GOSAR</name>
<protein>
    <submittedName>
        <fullName evidence="2">Uncharacterized protein</fullName>
    </submittedName>
</protein>
<dbReference type="SUPFAM" id="SSF53474">
    <property type="entry name" value="alpha/beta-Hydrolases"/>
    <property type="match status" value="1"/>
</dbReference>
<organism evidence="2 3">
    <name type="scientific">Gossypium arboreum</name>
    <name type="common">Tree cotton</name>
    <name type="synonym">Gossypium nanking</name>
    <dbReference type="NCBI Taxonomy" id="29729"/>
    <lineage>
        <taxon>Eukaryota</taxon>
        <taxon>Viridiplantae</taxon>
        <taxon>Streptophyta</taxon>
        <taxon>Embryophyta</taxon>
        <taxon>Tracheophyta</taxon>
        <taxon>Spermatophyta</taxon>
        <taxon>Magnoliopsida</taxon>
        <taxon>eudicotyledons</taxon>
        <taxon>Gunneridae</taxon>
        <taxon>Pentapetalae</taxon>
        <taxon>rosids</taxon>
        <taxon>malvids</taxon>
        <taxon>Malvales</taxon>
        <taxon>Malvaceae</taxon>
        <taxon>Malvoideae</taxon>
        <taxon>Gossypium</taxon>
    </lineage>
</organism>
<keyword evidence="3" id="KW-1185">Reference proteome</keyword>
<proteinExistence type="inferred from homology"/>
<dbReference type="InterPro" id="IPR001563">
    <property type="entry name" value="Peptidase_S10"/>
</dbReference>
<sequence>MLGNPMLRKKLDDLARIDFFFSWEIINSSLYNEIKKECNAIDENNHFSNIKIIWSEKRKNLMYEANLATFKTDAHNYSPQKLFDVFRAPCAENKKDLNLRKQVPNVSTKVDMCLPLRMQFYFNLREVQKAFHKNQINL</sequence>
<dbReference type="EMBL" id="JARKNE010000005">
    <property type="protein sequence ID" value="KAK5833882.1"/>
    <property type="molecule type" value="Genomic_DNA"/>
</dbReference>
<dbReference type="InterPro" id="IPR029058">
    <property type="entry name" value="AB_hydrolase_fold"/>
</dbReference>
<comment type="similarity">
    <text evidence="1">Belongs to the peptidase S10 family.</text>
</comment>
<comment type="caution">
    <text evidence="2">The sequence shown here is derived from an EMBL/GenBank/DDBJ whole genome shotgun (WGS) entry which is preliminary data.</text>
</comment>
<reference evidence="2 3" key="1">
    <citation type="submission" date="2023-03" db="EMBL/GenBank/DDBJ databases">
        <title>WGS of Gossypium arboreum.</title>
        <authorList>
            <person name="Yu D."/>
        </authorList>
    </citation>
    <scope>NUCLEOTIDE SEQUENCE [LARGE SCALE GENOMIC DNA]</scope>
    <source>
        <tissue evidence="2">Leaf</tissue>
    </source>
</reference>